<organism evidence="12 13">
    <name type="scientific">Pseudoxanthobacter soli DSM 19599</name>
    <dbReference type="NCBI Taxonomy" id="1123029"/>
    <lineage>
        <taxon>Bacteria</taxon>
        <taxon>Pseudomonadati</taxon>
        <taxon>Pseudomonadota</taxon>
        <taxon>Alphaproteobacteria</taxon>
        <taxon>Hyphomicrobiales</taxon>
        <taxon>Segnochrobactraceae</taxon>
        <taxon>Pseudoxanthobacter</taxon>
    </lineage>
</organism>
<name>A0A1M7Z4Z1_9HYPH</name>
<dbReference type="PANTHER" id="PTHR21320">
    <property type="entry name" value="CYTOCHROME C OXIDASE ASSEMBLY PROTEIN COX11-RELATED"/>
    <property type="match status" value="1"/>
</dbReference>
<dbReference type="GO" id="GO:0005507">
    <property type="term" value="F:copper ion binding"/>
    <property type="evidence" value="ECO:0007669"/>
    <property type="project" value="InterPro"/>
</dbReference>
<dbReference type="AlphaFoldDB" id="A0A1M7Z4Z1"/>
<keyword evidence="10" id="KW-1003">Cell membrane</keyword>
<dbReference type="PIRSF" id="PIRSF005413">
    <property type="entry name" value="COX11"/>
    <property type="match status" value="1"/>
</dbReference>
<dbReference type="NCBIfam" id="NF003465">
    <property type="entry name" value="PRK05089.1"/>
    <property type="match status" value="1"/>
</dbReference>
<evidence type="ECO:0000313" key="12">
    <source>
        <dbReference type="EMBL" id="SHO60008.1"/>
    </source>
</evidence>
<dbReference type="SUPFAM" id="SSF110111">
    <property type="entry name" value="Ctag/Cox11"/>
    <property type="match status" value="1"/>
</dbReference>
<accession>A0A1M7Z4Z1</accession>
<gene>
    <name evidence="10" type="primary">ctaG</name>
    <name evidence="12" type="ORF">SAMN02745172_00143</name>
</gene>
<dbReference type="InterPro" id="IPR007533">
    <property type="entry name" value="Cyt_c_oxidase_assmbl_CtaG"/>
</dbReference>
<keyword evidence="9 10" id="KW-0472">Membrane</keyword>
<keyword evidence="6 10" id="KW-0735">Signal-anchor</keyword>
<dbReference type="Proteomes" id="UP000186406">
    <property type="component" value="Unassembled WGS sequence"/>
</dbReference>
<feature type="transmembrane region" description="Helical" evidence="11">
    <location>
        <begin position="20"/>
        <end position="43"/>
    </location>
</feature>
<evidence type="ECO:0000256" key="9">
    <source>
        <dbReference type="ARBA" id="ARBA00023136"/>
    </source>
</evidence>
<protein>
    <recommendedName>
        <fullName evidence="4 10">Cytochrome c oxidase assembly protein CtaG</fullName>
    </recommendedName>
</protein>
<evidence type="ECO:0000256" key="6">
    <source>
        <dbReference type="ARBA" id="ARBA00022968"/>
    </source>
</evidence>
<reference evidence="12 13" key="1">
    <citation type="submission" date="2016-12" db="EMBL/GenBank/DDBJ databases">
        <authorList>
            <person name="Song W.-J."/>
            <person name="Kurnit D.M."/>
        </authorList>
    </citation>
    <scope>NUCLEOTIDE SEQUENCE [LARGE SCALE GENOMIC DNA]</scope>
    <source>
        <strain evidence="12 13">DSM 19599</strain>
    </source>
</reference>
<dbReference type="OrthoDB" id="9804841at2"/>
<evidence type="ECO:0000256" key="1">
    <source>
        <dbReference type="ARBA" id="ARBA00004007"/>
    </source>
</evidence>
<dbReference type="InterPro" id="IPR023471">
    <property type="entry name" value="CtaG/Cox11_dom_sf"/>
</dbReference>
<dbReference type="HAMAP" id="MF_00155">
    <property type="entry name" value="CtaG"/>
    <property type="match status" value="1"/>
</dbReference>
<comment type="similarity">
    <text evidence="3 10">Belongs to the COX11/CtaG family.</text>
</comment>
<dbReference type="STRING" id="1123029.SAMN02745172_00143"/>
<evidence type="ECO:0000313" key="13">
    <source>
        <dbReference type="Proteomes" id="UP000186406"/>
    </source>
</evidence>
<keyword evidence="5 10" id="KW-0812">Transmembrane</keyword>
<evidence type="ECO:0000256" key="3">
    <source>
        <dbReference type="ARBA" id="ARBA00009620"/>
    </source>
</evidence>
<evidence type="ECO:0000256" key="8">
    <source>
        <dbReference type="ARBA" id="ARBA00023008"/>
    </source>
</evidence>
<evidence type="ECO:0000256" key="7">
    <source>
        <dbReference type="ARBA" id="ARBA00022989"/>
    </source>
</evidence>
<evidence type="ECO:0000256" key="11">
    <source>
        <dbReference type="SAM" id="Phobius"/>
    </source>
</evidence>
<dbReference type="Gene3D" id="2.60.370.10">
    <property type="entry name" value="Ctag/Cox11"/>
    <property type="match status" value="1"/>
</dbReference>
<dbReference type="GO" id="GO:0005886">
    <property type="term" value="C:plasma membrane"/>
    <property type="evidence" value="ECO:0007669"/>
    <property type="project" value="UniProtKB-SubCell"/>
</dbReference>
<keyword evidence="13" id="KW-1185">Reference proteome</keyword>
<comment type="function">
    <text evidence="1 10">Exerts its effect at some terminal stage of cytochrome c oxidase synthesis, probably by being involved in the insertion of the copper B into subunit I.</text>
</comment>
<dbReference type="FunFam" id="2.60.370.10:FF:000001">
    <property type="entry name" value="COX11 cytochrome c oxidase assembly homolog"/>
    <property type="match status" value="1"/>
</dbReference>
<dbReference type="Pfam" id="PF04442">
    <property type="entry name" value="CtaG_Cox11"/>
    <property type="match status" value="1"/>
</dbReference>
<keyword evidence="7 10" id="KW-1133">Transmembrane helix</keyword>
<evidence type="ECO:0000256" key="10">
    <source>
        <dbReference type="HAMAP-Rule" id="MF_00155"/>
    </source>
</evidence>
<proteinExistence type="inferred from homology"/>
<evidence type="ECO:0000256" key="4">
    <source>
        <dbReference type="ARBA" id="ARBA00015384"/>
    </source>
</evidence>
<dbReference type="GO" id="GO:0008535">
    <property type="term" value="P:respiratory chain complex IV assembly"/>
    <property type="evidence" value="ECO:0007669"/>
    <property type="project" value="UniProtKB-UniRule"/>
</dbReference>
<dbReference type="PANTHER" id="PTHR21320:SF3">
    <property type="entry name" value="CYTOCHROME C OXIDASE ASSEMBLY PROTEIN COX11, MITOCHONDRIAL-RELATED"/>
    <property type="match status" value="1"/>
</dbReference>
<evidence type="ECO:0000256" key="2">
    <source>
        <dbReference type="ARBA" id="ARBA00004382"/>
    </source>
</evidence>
<sequence>MASEVSPPQGRAARPVGNGFVALLCVVFVAAMVGAAFAAVPFYRWFCQTTGFGGTPVRAESAAAIQPIGRSVTVRFDANVSGNLAWQFRPTVESVTVRLGEVHTVDFEAQNLTARPITGTSTFNVTPTGVGAYFNKIQCFCFTEQTLKPGEKLTLPVVFYVDPAMDKDAELDSVRDITLSYTFFPAAKQPVAGNEAAGAGATQPVRKS</sequence>
<evidence type="ECO:0000256" key="5">
    <source>
        <dbReference type="ARBA" id="ARBA00022692"/>
    </source>
</evidence>
<keyword evidence="10" id="KW-0997">Cell inner membrane</keyword>
<keyword evidence="8 10" id="KW-0186">Copper</keyword>
<comment type="subcellular location">
    <subcellularLocation>
        <location evidence="2 10">Cell inner membrane</location>
        <topology evidence="2 10">Single-pass type II membrane protein</topology>
        <orientation evidence="2 10">Periplasmic side</orientation>
    </subcellularLocation>
</comment>
<feature type="topological domain" description="Periplasmic" evidence="10">
    <location>
        <begin position="40"/>
        <end position="208"/>
    </location>
</feature>
<feature type="topological domain" description="Cytoplasmic" evidence="10">
    <location>
        <begin position="1"/>
        <end position="16"/>
    </location>
</feature>
<dbReference type="EMBL" id="FRXO01000001">
    <property type="protein sequence ID" value="SHO60008.1"/>
    <property type="molecule type" value="Genomic_DNA"/>
</dbReference>